<comment type="caution">
    <text evidence="1">The sequence shown here is derived from an EMBL/GenBank/DDBJ whole genome shotgun (WGS) entry which is preliminary data.</text>
</comment>
<evidence type="ECO:0000313" key="2">
    <source>
        <dbReference type="Proteomes" id="UP000478836"/>
    </source>
</evidence>
<keyword evidence="2" id="KW-1185">Reference proteome</keyword>
<dbReference type="Proteomes" id="UP000478836">
    <property type="component" value="Unassembled WGS sequence"/>
</dbReference>
<dbReference type="GeneID" id="77476001"/>
<evidence type="ECO:0008006" key="3">
    <source>
        <dbReference type="Google" id="ProtNLM"/>
    </source>
</evidence>
<protein>
    <recommendedName>
        <fullName evidence="3">Right handed beta helix domain-containing protein</fullName>
    </recommendedName>
</protein>
<dbReference type="RefSeq" id="WP_151458902.1">
    <property type="nucleotide sequence ID" value="NZ_WAAO01000001.1"/>
</dbReference>
<dbReference type="SUPFAM" id="SSF51126">
    <property type="entry name" value="Pectin lyase-like"/>
    <property type="match status" value="1"/>
</dbReference>
<gene>
    <name evidence="1" type="ORF">F6A08_06035</name>
</gene>
<sequence length="594" mass="61129">MVWVRKADLRSKVPGPRGEQGLPGVNAVENDTAVAAYVDSESLTRNTLLKNGLTGWLHLDGFGGDPTGLTKSTDAFLAAIDAAVPGDTIYLGATGSGAGYDIDGDTIVITKPSLRILAAGRDAYATSIRCSDTGTTMFTVKAAGFVMQGIGLWGDGTMAGPGGGANGVDSTIIGLKLMGDADGNVDAAIRSCAFQYLALGARLYGRNVEISENTLFSNCLDGIRHAGKDVTYHTGPGADQNRGHVIRDSRFHNIGTSPVNVGIEFTPDAKLLHTVLDGNHFDSGGLGRHIVIAGTTVDPARGVSIFNSKHTELSADGITLINAQYPIVNGVQLMGVGTGTGHGIVLDQCLYPVISSAVIRLVGKHGIVGTNNDGASISDTKIIQVGQDPTFVGSALAFDSSNVNIRATNVQGHTGDGYFFSGSPGGADSALIDCSYNGFSLGGINSTTLLNHSKRGQNSYVEGRWGRVEDTGYGQYDLTAGVAKKIADVALGGNYGSFILEIEASGRDSSSFNAYFAGKRVVRPENGTHSIITLGTDATSGMTVTVVGAGAQGVSVNVQTATATFIGVKVRAVAAGAASATSSRSVGVTMVTQP</sequence>
<proteinExistence type="predicted"/>
<dbReference type="InterPro" id="IPR011050">
    <property type="entry name" value="Pectin_lyase_fold/virulence"/>
</dbReference>
<reference evidence="2" key="1">
    <citation type="submission" date="2019-09" db="EMBL/GenBank/DDBJ databases">
        <title>Whole genome sequencing of Microbacterium maritypicum.</title>
        <authorList>
            <person name="Lenchi N."/>
        </authorList>
    </citation>
    <scope>NUCLEOTIDE SEQUENCE [LARGE SCALE GENOMIC DNA]</scope>
    <source>
        <strain evidence="2">G1</strain>
    </source>
</reference>
<name>A0ABQ6VG90_9MICO</name>
<accession>A0ABQ6VG90</accession>
<evidence type="ECO:0000313" key="1">
    <source>
        <dbReference type="EMBL" id="KAB1867344.1"/>
    </source>
</evidence>
<organism evidence="1 2">
    <name type="scientific">Microbacterium algeriense</name>
    <dbReference type="NCBI Taxonomy" id="2615184"/>
    <lineage>
        <taxon>Bacteria</taxon>
        <taxon>Bacillati</taxon>
        <taxon>Actinomycetota</taxon>
        <taxon>Actinomycetes</taxon>
        <taxon>Micrococcales</taxon>
        <taxon>Microbacteriaceae</taxon>
        <taxon>Microbacterium</taxon>
    </lineage>
</organism>
<dbReference type="EMBL" id="WAAO01000001">
    <property type="protein sequence ID" value="KAB1867344.1"/>
    <property type="molecule type" value="Genomic_DNA"/>
</dbReference>